<reference evidence="1 2" key="1">
    <citation type="submission" date="2020-09" db="EMBL/GenBank/DDBJ databases">
        <title>Characterization of Treponema spp. from bovine digital dermatitis in Korea.</title>
        <authorList>
            <person name="Espiritu H.M."/>
            <person name="Cho Y.I."/>
            <person name="Mamuad L."/>
        </authorList>
    </citation>
    <scope>NUCLEOTIDE SEQUENCE [LARGE SCALE GENOMIC DNA]</scope>
    <source>
        <strain evidence="1 2">KS1</strain>
    </source>
</reference>
<dbReference type="EMBL" id="CP061839">
    <property type="protein sequence ID" value="QOW61724.1"/>
    <property type="molecule type" value="Genomic_DNA"/>
</dbReference>
<dbReference type="SUPFAM" id="SSF56235">
    <property type="entry name" value="N-terminal nucleophile aminohydrolases (Ntn hydrolases)"/>
    <property type="match status" value="1"/>
</dbReference>
<name>A0A7S6WQY1_9SPIR</name>
<evidence type="ECO:0000313" key="2">
    <source>
        <dbReference type="Proteomes" id="UP000593915"/>
    </source>
</evidence>
<accession>A0A7S6WQY1</accession>
<dbReference type="RefSeq" id="WP_194077255.1">
    <property type="nucleotide sequence ID" value="NZ_CP061839.1"/>
</dbReference>
<evidence type="ECO:0008006" key="3">
    <source>
        <dbReference type="Google" id="ProtNLM"/>
    </source>
</evidence>
<dbReference type="AlphaFoldDB" id="A0A7S6WQY1"/>
<gene>
    <name evidence="1" type="ORF">IFE08_04955</name>
</gene>
<dbReference type="InterPro" id="IPR029055">
    <property type="entry name" value="Ntn_hydrolases_N"/>
</dbReference>
<sequence length="180" mass="20904">MGICIVNDIQVNYKGVIIYKNNSVGDASVYSLTDDFNTNRIDFSELFGCFSINFNNLKDNSVTFFCDNMGYMPIYYNTKSSPIFSDSLIDIVEKTKQTKIDLDWNGVFSFLEFGFCCSDLTFFKNIKKCSGNYMYIIKNNSLNIVEKKFTYSVNINDIDSYVEQLKKNYFLLKMKNYCLI</sequence>
<protein>
    <recommendedName>
        <fullName evidence="3">Glutamine amidotransferase type-2 domain-containing protein</fullName>
    </recommendedName>
</protein>
<proteinExistence type="predicted"/>
<organism evidence="1 2">
    <name type="scientific">Treponema pedis</name>
    <dbReference type="NCBI Taxonomy" id="409322"/>
    <lineage>
        <taxon>Bacteria</taxon>
        <taxon>Pseudomonadati</taxon>
        <taxon>Spirochaetota</taxon>
        <taxon>Spirochaetia</taxon>
        <taxon>Spirochaetales</taxon>
        <taxon>Treponemataceae</taxon>
        <taxon>Treponema</taxon>
    </lineage>
</organism>
<dbReference type="Gene3D" id="3.60.20.10">
    <property type="entry name" value="Glutamine Phosphoribosylpyrophosphate, subunit 1, domain 1"/>
    <property type="match status" value="1"/>
</dbReference>
<evidence type="ECO:0000313" key="1">
    <source>
        <dbReference type="EMBL" id="QOW61724.1"/>
    </source>
</evidence>
<dbReference type="Proteomes" id="UP000593915">
    <property type="component" value="Chromosome"/>
</dbReference>